<protein>
    <submittedName>
        <fullName evidence="1">Uncharacterized protein</fullName>
    </submittedName>
</protein>
<dbReference type="EMBL" id="JBHTCA010000020">
    <property type="protein sequence ID" value="MFC7410862.1"/>
    <property type="molecule type" value="Genomic_DNA"/>
</dbReference>
<reference evidence="2" key="1">
    <citation type="journal article" date="2019" name="Int. J. Syst. Evol. Microbiol.">
        <title>The Global Catalogue of Microorganisms (GCM) 10K type strain sequencing project: providing services to taxonomists for standard genome sequencing and annotation.</title>
        <authorList>
            <consortium name="The Broad Institute Genomics Platform"/>
            <consortium name="The Broad Institute Genome Sequencing Center for Infectious Disease"/>
            <person name="Wu L."/>
            <person name="Ma J."/>
        </authorList>
    </citation>
    <scope>NUCLEOTIDE SEQUENCE [LARGE SCALE GENOMIC DNA]</scope>
    <source>
        <strain evidence="2">CGMCC 1.12371</strain>
    </source>
</reference>
<dbReference type="Proteomes" id="UP001596501">
    <property type="component" value="Unassembled WGS sequence"/>
</dbReference>
<name>A0ABW2QP37_9BURK</name>
<comment type="caution">
    <text evidence="1">The sequence shown here is derived from an EMBL/GenBank/DDBJ whole genome shotgun (WGS) entry which is preliminary data.</text>
</comment>
<organism evidence="1 2">
    <name type="scientific">Hydrogenophaga atypica</name>
    <dbReference type="NCBI Taxonomy" id="249409"/>
    <lineage>
        <taxon>Bacteria</taxon>
        <taxon>Pseudomonadati</taxon>
        <taxon>Pseudomonadota</taxon>
        <taxon>Betaproteobacteria</taxon>
        <taxon>Burkholderiales</taxon>
        <taxon>Comamonadaceae</taxon>
        <taxon>Hydrogenophaga</taxon>
    </lineage>
</organism>
<evidence type="ECO:0000313" key="2">
    <source>
        <dbReference type="Proteomes" id="UP001596501"/>
    </source>
</evidence>
<sequence>MGWRHLALQQQSEFGTTGEENRMTESAATQANATPGVALRFARHLVGVSSLLAVNPFHEVLGKALEGHDDMDREAAAIFLRKLTTNPKLADEVADKLEGLLGGGGADRPMFSRKVA</sequence>
<evidence type="ECO:0000313" key="1">
    <source>
        <dbReference type="EMBL" id="MFC7410862.1"/>
    </source>
</evidence>
<keyword evidence="2" id="KW-1185">Reference proteome</keyword>
<proteinExistence type="predicted"/>
<accession>A0ABW2QP37</accession>
<gene>
    <name evidence="1" type="ORF">ACFQPB_18545</name>
</gene>